<comment type="caution">
    <text evidence="2">The sequence shown here is derived from an EMBL/GenBank/DDBJ whole genome shotgun (WGS) entry which is preliminary data.</text>
</comment>
<sequence length="127" mass="13679">MSSRSNNRHRAPILAVVLALGGGGVACPRPISSPSDLAFAEEMEIACARTRPHQAAEFEKKKRALLAASHEQVEQARAARQYETFRGFARTVLEQLGDELPAACDKFLTQDDKDDKAGTAGRQGVSG</sequence>
<feature type="region of interest" description="Disordered" evidence="1">
    <location>
        <begin position="108"/>
        <end position="127"/>
    </location>
</feature>
<gene>
    <name evidence="2" type="ORF">ACFOPH_07190</name>
</gene>
<evidence type="ECO:0000313" key="2">
    <source>
        <dbReference type="EMBL" id="MFC3458033.1"/>
    </source>
</evidence>
<organism evidence="2 3">
    <name type="scientific">Massilia haematophila</name>
    <dbReference type="NCBI Taxonomy" id="457923"/>
    <lineage>
        <taxon>Bacteria</taxon>
        <taxon>Pseudomonadati</taxon>
        <taxon>Pseudomonadota</taxon>
        <taxon>Betaproteobacteria</taxon>
        <taxon>Burkholderiales</taxon>
        <taxon>Oxalobacteraceae</taxon>
        <taxon>Telluria group</taxon>
        <taxon>Massilia</taxon>
    </lineage>
</organism>
<accession>A0ABV7PFT8</accession>
<feature type="compositionally biased region" description="Basic and acidic residues" evidence="1">
    <location>
        <begin position="108"/>
        <end position="117"/>
    </location>
</feature>
<reference evidence="3" key="1">
    <citation type="journal article" date="2019" name="Int. J. Syst. Evol. Microbiol.">
        <title>The Global Catalogue of Microorganisms (GCM) 10K type strain sequencing project: providing services to taxonomists for standard genome sequencing and annotation.</title>
        <authorList>
            <consortium name="The Broad Institute Genomics Platform"/>
            <consortium name="The Broad Institute Genome Sequencing Center for Infectious Disease"/>
            <person name="Wu L."/>
            <person name="Ma J."/>
        </authorList>
    </citation>
    <scope>NUCLEOTIDE SEQUENCE [LARGE SCALE GENOMIC DNA]</scope>
    <source>
        <strain evidence="3">CCM 7480</strain>
    </source>
</reference>
<dbReference type="RefSeq" id="WP_379734431.1">
    <property type="nucleotide sequence ID" value="NZ_JBHRVV010000001.1"/>
</dbReference>
<dbReference type="Proteomes" id="UP001595665">
    <property type="component" value="Unassembled WGS sequence"/>
</dbReference>
<keyword evidence="3" id="KW-1185">Reference proteome</keyword>
<protein>
    <submittedName>
        <fullName evidence="2">Uncharacterized protein</fullName>
    </submittedName>
</protein>
<dbReference type="PROSITE" id="PS51257">
    <property type="entry name" value="PROKAR_LIPOPROTEIN"/>
    <property type="match status" value="1"/>
</dbReference>
<dbReference type="EMBL" id="JBHRVV010000001">
    <property type="protein sequence ID" value="MFC3458033.1"/>
    <property type="molecule type" value="Genomic_DNA"/>
</dbReference>
<evidence type="ECO:0000256" key="1">
    <source>
        <dbReference type="SAM" id="MobiDB-lite"/>
    </source>
</evidence>
<proteinExistence type="predicted"/>
<name>A0ABV7PFT8_9BURK</name>
<evidence type="ECO:0000313" key="3">
    <source>
        <dbReference type="Proteomes" id="UP001595665"/>
    </source>
</evidence>